<comment type="caution">
    <text evidence="2">The sequence shown here is derived from an EMBL/GenBank/DDBJ whole genome shotgun (WGS) entry which is preliminary data.</text>
</comment>
<dbReference type="EMBL" id="JAAKZF010000003">
    <property type="protein sequence ID" value="NGO50585.1"/>
    <property type="molecule type" value="Genomic_DNA"/>
</dbReference>
<keyword evidence="3" id="KW-1185">Reference proteome</keyword>
<organism evidence="2 3">
    <name type="scientific">Allomesorhizobium camelthorni</name>
    <dbReference type="NCBI Taxonomy" id="475069"/>
    <lineage>
        <taxon>Bacteria</taxon>
        <taxon>Pseudomonadati</taxon>
        <taxon>Pseudomonadota</taxon>
        <taxon>Alphaproteobacteria</taxon>
        <taxon>Hyphomicrobiales</taxon>
        <taxon>Phyllobacteriaceae</taxon>
        <taxon>Allomesorhizobium</taxon>
    </lineage>
</organism>
<keyword evidence="1" id="KW-0051">Antiviral defense</keyword>
<dbReference type="GO" id="GO:0051607">
    <property type="term" value="P:defense response to virus"/>
    <property type="evidence" value="ECO:0007669"/>
    <property type="project" value="UniProtKB-KW"/>
</dbReference>
<dbReference type="Proteomes" id="UP001642900">
    <property type="component" value="Unassembled WGS sequence"/>
</dbReference>
<dbReference type="GO" id="GO:0016779">
    <property type="term" value="F:nucleotidyltransferase activity"/>
    <property type="evidence" value="ECO:0007669"/>
    <property type="project" value="InterPro"/>
</dbReference>
<dbReference type="CDD" id="cd05400">
    <property type="entry name" value="NT_2-5OAS_ClassI-CCAase"/>
    <property type="match status" value="1"/>
</dbReference>
<gene>
    <name evidence="2" type="ORF">G6N73_05225</name>
</gene>
<dbReference type="AlphaFoldDB" id="A0A6G4W748"/>
<dbReference type="InterPro" id="IPR006116">
    <property type="entry name" value="NT_2-5OAS_ClassI-CCAase"/>
</dbReference>
<name>A0A6G4W748_9HYPH</name>
<protein>
    <submittedName>
        <fullName evidence="2">Nucleotidyltransferase</fullName>
    </submittedName>
</protein>
<accession>A0A6G4W748</accession>
<sequence>MNYPDPFLREIASYTPLDVLLAGIAVRIQPTPTDHKLAESHYHAIHEWLDRDGSPLKGRVELFYAQGGFSIGSTTARHAENADFDIDAMAQLAVHPGSDPEDVLSLLHNAIKGEPGTRYWDKTDRKTRCVTVLYDGMHLDVTPAVRTSGTIERISHIYHSKKRQSGYEKDRLLANPFGFAEWFNSMTPPEGAFGRFFENQSLDYERMLKARGQADAEPVPDQAPAYRKSRAVIALQLIKRWRNLAYDARHSALRLPPSVLLAYSVASNANCTSTLSEELQHQVACLTMALETADRAGRTYRAWNPRCDDDELTDRWPENLSTQRVFIDELRDLAVDLERLQRGLPLSEIRKTLERLFGERPAQDTVRKFMDRHVADNDSNMAVHIISTGSVPALGSLAVPAYARATPKSSPFGD</sequence>
<reference evidence="2 3" key="1">
    <citation type="submission" date="2020-02" db="EMBL/GenBank/DDBJ databases">
        <title>Genome sequence of strain CCNWXJ40-4.</title>
        <authorList>
            <person name="Gao J."/>
            <person name="Sun J."/>
        </authorList>
    </citation>
    <scope>NUCLEOTIDE SEQUENCE [LARGE SCALE GENOMIC DNA]</scope>
    <source>
        <strain evidence="2 3">CCNWXJ 40-4</strain>
    </source>
</reference>
<dbReference type="RefSeq" id="WP_165024246.1">
    <property type="nucleotide sequence ID" value="NZ_JAAKZF010000003.1"/>
</dbReference>
<evidence type="ECO:0000313" key="2">
    <source>
        <dbReference type="EMBL" id="NGO50585.1"/>
    </source>
</evidence>
<evidence type="ECO:0000313" key="3">
    <source>
        <dbReference type="Proteomes" id="UP001642900"/>
    </source>
</evidence>
<proteinExistence type="predicted"/>
<dbReference type="Pfam" id="PF18144">
    <property type="entry name" value="SMODS"/>
    <property type="match status" value="1"/>
</dbReference>
<evidence type="ECO:0000256" key="1">
    <source>
        <dbReference type="ARBA" id="ARBA00023118"/>
    </source>
</evidence>